<proteinExistence type="predicted"/>
<dbReference type="Pfam" id="PF11950">
    <property type="entry name" value="DUF3467"/>
    <property type="match status" value="1"/>
</dbReference>
<evidence type="ECO:0000313" key="1">
    <source>
        <dbReference type="EMBL" id="CAB4971614.1"/>
    </source>
</evidence>
<reference evidence="1" key="1">
    <citation type="submission" date="2020-05" db="EMBL/GenBank/DDBJ databases">
        <authorList>
            <person name="Chiriac C."/>
            <person name="Salcher M."/>
            <person name="Ghai R."/>
            <person name="Kavagutti S V."/>
        </authorList>
    </citation>
    <scope>NUCLEOTIDE SEQUENCE</scope>
</reference>
<dbReference type="EMBL" id="CAFBNE010000203">
    <property type="protein sequence ID" value="CAB4971614.1"/>
    <property type="molecule type" value="Genomic_DNA"/>
</dbReference>
<protein>
    <submittedName>
        <fullName evidence="1">Unannotated protein</fullName>
    </submittedName>
</protein>
<dbReference type="AlphaFoldDB" id="A0A6J7M1V9"/>
<gene>
    <name evidence="1" type="ORF">UFOPK3772_03430</name>
</gene>
<dbReference type="InterPro" id="IPR021857">
    <property type="entry name" value="DUF3467"/>
</dbReference>
<organism evidence="1">
    <name type="scientific">freshwater metagenome</name>
    <dbReference type="NCBI Taxonomy" id="449393"/>
    <lineage>
        <taxon>unclassified sequences</taxon>
        <taxon>metagenomes</taxon>
        <taxon>ecological metagenomes</taxon>
    </lineage>
</organism>
<sequence>MQDVRLEVSIELPPDQEVGVSADAASVWLTPEAFVIDFLAHRRAPVVDGDEANVVVTHDMVVSSRVRIPPTHVIELMKALERELSSWETLTGNRLPANPPDAT</sequence>
<accession>A0A6J7M1V9</accession>
<name>A0A6J7M1V9_9ZZZZ</name>